<reference evidence="2" key="1">
    <citation type="submission" date="2015-01" db="EMBL/GenBank/DDBJ databases">
        <title>Comparative genome analysis of Bacillus coagulans HM-08, Clostridium butyricum HM-68, Bacillus subtilis HM-66 and Bacillus paralicheniformis BL-09.</title>
        <authorList>
            <person name="Zhang H."/>
        </authorList>
    </citation>
    <scope>NUCLEOTIDE SEQUENCE [LARGE SCALE GENOMIC DNA]</scope>
    <source>
        <strain evidence="2">HM-08</strain>
    </source>
</reference>
<organism evidence="1 2">
    <name type="scientific">Heyndrickxia coagulans</name>
    <name type="common">Weizmannia coagulans</name>
    <dbReference type="NCBI Taxonomy" id="1398"/>
    <lineage>
        <taxon>Bacteria</taxon>
        <taxon>Bacillati</taxon>
        <taxon>Bacillota</taxon>
        <taxon>Bacilli</taxon>
        <taxon>Bacillales</taxon>
        <taxon>Bacillaceae</taxon>
        <taxon>Heyndrickxia</taxon>
    </lineage>
</organism>
<dbReference type="Proteomes" id="UP000032024">
    <property type="component" value="Chromosome"/>
</dbReference>
<name>A0AAN0TAR8_HEYCO</name>
<proteinExistence type="predicted"/>
<evidence type="ECO:0000313" key="1">
    <source>
        <dbReference type="EMBL" id="AJO24815.1"/>
    </source>
</evidence>
<gene>
    <name evidence="1" type="ORF">SB48_HM08orf06351</name>
</gene>
<sequence length="37" mass="4185">MKIKTGDWLKLNRFEKHILLCLAIQAGRGEKNETASA</sequence>
<keyword evidence="2" id="KW-1185">Reference proteome</keyword>
<accession>A0AAN0TAR8</accession>
<evidence type="ECO:0000313" key="2">
    <source>
        <dbReference type="Proteomes" id="UP000032024"/>
    </source>
</evidence>
<dbReference type="AlphaFoldDB" id="A0AAN0TAR8"/>
<dbReference type="EMBL" id="CP010525">
    <property type="protein sequence ID" value="AJO24815.1"/>
    <property type="molecule type" value="Genomic_DNA"/>
</dbReference>
<protein>
    <submittedName>
        <fullName evidence="1">Uncharacterized protein</fullName>
    </submittedName>
</protein>